<feature type="domain" description="ARB-07466-like C-terminal" evidence="2">
    <location>
        <begin position="177"/>
        <end position="275"/>
    </location>
</feature>
<dbReference type="AlphaFoldDB" id="A0A4S8NL58"/>
<organism evidence="3 4">
    <name type="scientific">Nocardioides caeni</name>
    <dbReference type="NCBI Taxonomy" id="574700"/>
    <lineage>
        <taxon>Bacteria</taxon>
        <taxon>Bacillati</taxon>
        <taxon>Actinomycetota</taxon>
        <taxon>Actinomycetes</taxon>
        <taxon>Propionibacteriales</taxon>
        <taxon>Nocardioidaceae</taxon>
        <taxon>Nocardioides</taxon>
    </lineage>
</organism>
<dbReference type="EMBL" id="STGW01000002">
    <property type="protein sequence ID" value="THV17608.1"/>
    <property type="molecule type" value="Genomic_DNA"/>
</dbReference>
<evidence type="ECO:0000256" key="1">
    <source>
        <dbReference type="SAM" id="SignalP"/>
    </source>
</evidence>
<comment type="caution">
    <text evidence="3">The sequence shown here is derived from an EMBL/GenBank/DDBJ whole genome shotgun (WGS) entry which is preliminary data.</text>
</comment>
<dbReference type="Proteomes" id="UP000307087">
    <property type="component" value="Unassembled WGS sequence"/>
</dbReference>
<evidence type="ECO:0000313" key="4">
    <source>
        <dbReference type="Proteomes" id="UP000307087"/>
    </source>
</evidence>
<proteinExistence type="predicted"/>
<evidence type="ECO:0000259" key="2">
    <source>
        <dbReference type="Pfam" id="PF26571"/>
    </source>
</evidence>
<sequence>MATSHKRETARRTPRAALLAGSLAALATSAVVSTGVMNSAAPEADLLAVDATKAAGSVADAGDRSRVTLSRGGSGRRAAVTSPLSDLMAPDAVAKAVESATKKRWTTEALNLWTTPGDKARKVGEIADGERVLVTGRSFGERVEIVVAGKARWVTEGYLTDEKPPTLGGDCTNGTSVPSGVSENIKKVHAAVCAAFPEITTYGTFRGDGEHSQGIAVDIMVSGDRGWEIAEFIRANYQALGVSYLIYSQQIWSVERSGEGWRGMSDRGSATANHYDHVHVTTY</sequence>
<reference evidence="3 4" key="1">
    <citation type="journal article" date="2009" name="Int. J. Syst. Evol. Microbiol.">
        <title>Nocardioides caeni sp. nov., isolated from wastewater.</title>
        <authorList>
            <person name="Yoon J.H."/>
            <person name="Kang S.J."/>
            <person name="Park S."/>
            <person name="Kim W."/>
            <person name="Oh T.K."/>
        </authorList>
    </citation>
    <scope>NUCLEOTIDE SEQUENCE [LARGE SCALE GENOMIC DNA]</scope>
    <source>
        <strain evidence="3 4">DSM 23134</strain>
    </source>
</reference>
<dbReference type="RefSeq" id="WP_136561538.1">
    <property type="nucleotide sequence ID" value="NZ_BAABLS010000001.1"/>
</dbReference>
<accession>A0A4S8NL58</accession>
<dbReference type="OrthoDB" id="2989771at2"/>
<keyword evidence="1" id="KW-0732">Signal</keyword>
<dbReference type="Pfam" id="PF26571">
    <property type="entry name" value="VldE"/>
    <property type="match status" value="1"/>
</dbReference>
<evidence type="ECO:0000313" key="3">
    <source>
        <dbReference type="EMBL" id="THV17608.1"/>
    </source>
</evidence>
<feature type="chain" id="PRO_5039048182" evidence="1">
    <location>
        <begin position="28"/>
        <end position="283"/>
    </location>
</feature>
<dbReference type="InterPro" id="IPR058593">
    <property type="entry name" value="ARB_07466-like_C"/>
</dbReference>
<protein>
    <submittedName>
        <fullName evidence="3">Mucin-2 protein</fullName>
    </submittedName>
</protein>
<name>A0A4S8NL58_9ACTN</name>
<keyword evidence="4" id="KW-1185">Reference proteome</keyword>
<feature type="signal peptide" evidence="1">
    <location>
        <begin position="1"/>
        <end position="27"/>
    </location>
</feature>
<gene>
    <name evidence="3" type="ORF">E9934_03755</name>
</gene>